<dbReference type="KEGG" id="dci:103515975"/>
<organism evidence="2 3">
    <name type="scientific">Diaphorina citri</name>
    <name type="common">Asian citrus psyllid</name>
    <dbReference type="NCBI Taxonomy" id="121845"/>
    <lineage>
        <taxon>Eukaryota</taxon>
        <taxon>Metazoa</taxon>
        <taxon>Ecdysozoa</taxon>
        <taxon>Arthropoda</taxon>
        <taxon>Hexapoda</taxon>
        <taxon>Insecta</taxon>
        <taxon>Pterygota</taxon>
        <taxon>Neoptera</taxon>
        <taxon>Paraneoptera</taxon>
        <taxon>Hemiptera</taxon>
        <taxon>Sternorrhyncha</taxon>
        <taxon>Psylloidea</taxon>
        <taxon>Psyllidae</taxon>
        <taxon>Diaphorininae</taxon>
        <taxon>Diaphorina</taxon>
    </lineage>
</organism>
<feature type="region of interest" description="Disordered" evidence="1">
    <location>
        <begin position="1"/>
        <end position="55"/>
    </location>
</feature>
<evidence type="ECO:0000256" key="1">
    <source>
        <dbReference type="SAM" id="MobiDB-lite"/>
    </source>
</evidence>
<dbReference type="PaxDb" id="121845-A0A3Q0J693"/>
<protein>
    <submittedName>
        <fullName evidence="3">Uncharacterized protein LOC103515975</fullName>
    </submittedName>
</protein>
<keyword evidence="2" id="KW-1185">Reference proteome</keyword>
<feature type="compositionally biased region" description="Basic and acidic residues" evidence="1">
    <location>
        <begin position="202"/>
        <end position="211"/>
    </location>
</feature>
<feature type="compositionally biased region" description="Basic and acidic residues" evidence="1">
    <location>
        <begin position="85"/>
        <end position="106"/>
    </location>
</feature>
<name>A0A3Q0J693_DIACI</name>
<dbReference type="AlphaFoldDB" id="A0A3Q0J693"/>
<dbReference type="RefSeq" id="XP_026683961.1">
    <property type="nucleotide sequence ID" value="XM_026828160.1"/>
</dbReference>
<accession>A0A3Q0J693</accession>
<evidence type="ECO:0000313" key="3">
    <source>
        <dbReference type="RefSeq" id="XP_026683961.1"/>
    </source>
</evidence>
<sequence length="299" mass="32269">MSHIQKFRKGGALHRRGPSVFYSPTGDPTRDAWLSGGGGGGLGKQKTQVKPKLARSKLSKSKLKLFYEIWKESLVVDAAGNLVALEDKQDKPGGEDKPRGDGKTKDEEEEEQAKTPGAKPELQYSREELYEIQKLPGSQIKPEFLDRYPIQARFSFVKGVWEREGGGAPSNAPAQTRDRWPRAVTPSEAHDGYDAKGVGKLHSVEELEAKIRHGNPHQPAAHTGSTGHNKEEDMANFKKLLAKSIDSKKPPSDAPEPLGATLGSDPPGDPSSAEPAMVPQVSSLGGSSICSATHSLLPQ</sequence>
<reference evidence="3" key="1">
    <citation type="submission" date="2025-08" db="UniProtKB">
        <authorList>
            <consortium name="RefSeq"/>
        </authorList>
    </citation>
    <scope>IDENTIFICATION</scope>
</reference>
<feature type="compositionally biased region" description="Polar residues" evidence="1">
    <location>
        <begin position="280"/>
        <end position="299"/>
    </location>
</feature>
<feature type="region of interest" description="Disordered" evidence="1">
    <location>
        <begin position="84"/>
        <end position="125"/>
    </location>
</feature>
<feature type="region of interest" description="Disordered" evidence="1">
    <location>
        <begin position="162"/>
        <end position="299"/>
    </location>
</feature>
<proteinExistence type="predicted"/>
<dbReference type="Proteomes" id="UP000079169">
    <property type="component" value="Unplaced"/>
</dbReference>
<dbReference type="GeneID" id="103515975"/>
<evidence type="ECO:0000313" key="2">
    <source>
        <dbReference type="Proteomes" id="UP000079169"/>
    </source>
</evidence>
<gene>
    <name evidence="3" type="primary">LOC103515975</name>
</gene>
<feature type="compositionally biased region" description="Basic residues" evidence="1">
    <location>
        <begin position="1"/>
        <end position="17"/>
    </location>
</feature>